<evidence type="ECO:0000256" key="6">
    <source>
        <dbReference type="SAM" id="Coils"/>
    </source>
</evidence>
<evidence type="ECO:0000256" key="5">
    <source>
        <dbReference type="HAMAP-Rule" id="MF_00374"/>
    </source>
</evidence>
<sequence>MKIKELRESSVEELSARRRELKQEALNLRVQQSAGGGQLENPARLTHIRREIARIETIINERARAAAAKKAA</sequence>
<dbReference type="PANTHER" id="PTHR10916:SF0">
    <property type="entry name" value="LARGE RIBOSOMAL SUBUNIT PROTEIN UL29C"/>
    <property type="match status" value="1"/>
</dbReference>
<feature type="coiled-coil region" evidence="6">
    <location>
        <begin position="4"/>
        <end position="31"/>
    </location>
</feature>
<dbReference type="NCBIfam" id="TIGR00012">
    <property type="entry name" value="L29"/>
    <property type="match status" value="1"/>
</dbReference>
<dbReference type="CDD" id="cd00427">
    <property type="entry name" value="Ribosomal_L29_HIP"/>
    <property type="match status" value="1"/>
</dbReference>
<dbReference type="GO" id="GO:0022625">
    <property type="term" value="C:cytosolic large ribosomal subunit"/>
    <property type="evidence" value="ECO:0007669"/>
    <property type="project" value="TreeGrafter"/>
</dbReference>
<dbReference type="InterPro" id="IPR036049">
    <property type="entry name" value="Ribosomal_uL29_sf"/>
</dbReference>
<dbReference type="InterPro" id="IPR050063">
    <property type="entry name" value="Ribosomal_protein_uL29"/>
</dbReference>
<proteinExistence type="inferred from homology"/>
<keyword evidence="2 5" id="KW-0689">Ribosomal protein</keyword>
<protein>
    <recommendedName>
        <fullName evidence="4 5">Large ribosomal subunit protein uL29</fullName>
    </recommendedName>
</protein>
<dbReference type="Proteomes" id="UP000590740">
    <property type="component" value="Unassembled WGS sequence"/>
</dbReference>
<dbReference type="PANTHER" id="PTHR10916">
    <property type="entry name" value="60S RIBOSOMAL PROTEIN L35/50S RIBOSOMAL PROTEIN L29"/>
    <property type="match status" value="1"/>
</dbReference>
<evidence type="ECO:0000256" key="2">
    <source>
        <dbReference type="ARBA" id="ARBA00022980"/>
    </source>
</evidence>
<dbReference type="SUPFAM" id="SSF46561">
    <property type="entry name" value="Ribosomal protein L29 (L29p)"/>
    <property type="match status" value="1"/>
</dbReference>
<dbReference type="AlphaFoldDB" id="A0A7W7Y8N7"/>
<comment type="caution">
    <text evidence="7">The sequence shown here is derived from an EMBL/GenBank/DDBJ whole genome shotgun (WGS) entry which is preliminary data.</text>
</comment>
<dbReference type="GO" id="GO:0003735">
    <property type="term" value="F:structural constituent of ribosome"/>
    <property type="evidence" value="ECO:0007669"/>
    <property type="project" value="InterPro"/>
</dbReference>
<name>A0A7W7Y8N7_9BACT</name>
<evidence type="ECO:0000256" key="1">
    <source>
        <dbReference type="ARBA" id="ARBA00009254"/>
    </source>
</evidence>
<dbReference type="GO" id="GO:0006412">
    <property type="term" value="P:translation"/>
    <property type="evidence" value="ECO:0007669"/>
    <property type="project" value="UniProtKB-UniRule"/>
</dbReference>
<accession>A0A7W7Y8N7</accession>
<evidence type="ECO:0000256" key="3">
    <source>
        <dbReference type="ARBA" id="ARBA00023274"/>
    </source>
</evidence>
<keyword evidence="8" id="KW-1185">Reference proteome</keyword>
<dbReference type="InterPro" id="IPR001854">
    <property type="entry name" value="Ribosomal_uL29"/>
</dbReference>
<gene>
    <name evidence="5" type="primary">rpmC</name>
    <name evidence="7" type="ORF">HNQ65_000844</name>
</gene>
<evidence type="ECO:0000256" key="4">
    <source>
        <dbReference type="ARBA" id="ARBA00035204"/>
    </source>
</evidence>
<dbReference type="HAMAP" id="MF_00374">
    <property type="entry name" value="Ribosomal_uL29"/>
    <property type="match status" value="1"/>
</dbReference>
<dbReference type="Gene3D" id="1.10.287.310">
    <property type="match status" value="1"/>
</dbReference>
<keyword evidence="6" id="KW-0175">Coiled coil</keyword>
<dbReference type="Pfam" id="PF00831">
    <property type="entry name" value="Ribosomal_L29"/>
    <property type="match status" value="1"/>
</dbReference>
<evidence type="ECO:0000313" key="8">
    <source>
        <dbReference type="Proteomes" id="UP000590740"/>
    </source>
</evidence>
<dbReference type="EMBL" id="JACHIG010000001">
    <property type="protein sequence ID" value="MBB5031290.1"/>
    <property type="molecule type" value="Genomic_DNA"/>
</dbReference>
<reference evidence="7 8" key="1">
    <citation type="submission" date="2020-08" db="EMBL/GenBank/DDBJ databases">
        <title>Genomic Encyclopedia of Type Strains, Phase IV (KMG-IV): sequencing the most valuable type-strain genomes for metagenomic binning, comparative biology and taxonomic classification.</title>
        <authorList>
            <person name="Goeker M."/>
        </authorList>
    </citation>
    <scope>NUCLEOTIDE SEQUENCE [LARGE SCALE GENOMIC DNA]</scope>
    <source>
        <strain evidence="7 8">DSM 12252</strain>
    </source>
</reference>
<organism evidence="7 8">
    <name type="scientific">Prosthecobacter vanneervenii</name>
    <dbReference type="NCBI Taxonomy" id="48466"/>
    <lineage>
        <taxon>Bacteria</taxon>
        <taxon>Pseudomonadati</taxon>
        <taxon>Verrucomicrobiota</taxon>
        <taxon>Verrucomicrobiia</taxon>
        <taxon>Verrucomicrobiales</taxon>
        <taxon>Verrucomicrobiaceae</taxon>
        <taxon>Prosthecobacter</taxon>
    </lineage>
</organism>
<dbReference type="FunFam" id="1.10.287.310:FF:000001">
    <property type="entry name" value="50S ribosomal protein L29"/>
    <property type="match status" value="1"/>
</dbReference>
<evidence type="ECO:0000313" key="7">
    <source>
        <dbReference type="EMBL" id="MBB5031290.1"/>
    </source>
</evidence>
<keyword evidence="3 5" id="KW-0687">Ribonucleoprotein</keyword>
<dbReference type="RefSeq" id="WP_184338221.1">
    <property type="nucleotide sequence ID" value="NZ_JACHIG010000001.1"/>
</dbReference>
<comment type="similarity">
    <text evidence="1 5">Belongs to the universal ribosomal protein uL29 family.</text>
</comment>